<keyword evidence="8" id="KW-0804">Transcription</keyword>
<evidence type="ECO:0000256" key="11">
    <source>
        <dbReference type="SAM" id="MobiDB-lite"/>
    </source>
</evidence>
<comment type="caution">
    <text evidence="14">The sequence shown here is derived from an EMBL/GenBank/DDBJ whole genome shotgun (WGS) entry which is preliminary data.</text>
</comment>
<dbReference type="AlphaFoldDB" id="A0A495XYQ8"/>
<keyword evidence="15" id="KW-1185">Reference proteome</keyword>
<evidence type="ECO:0000256" key="5">
    <source>
        <dbReference type="ARBA" id="ARBA00022989"/>
    </source>
</evidence>
<protein>
    <recommendedName>
        <fullName evidence="10">Regulator of SigK</fullName>
    </recommendedName>
    <alternativeName>
        <fullName evidence="9">Sigma-K anti-sigma factor RskA</fullName>
    </alternativeName>
</protein>
<keyword evidence="3" id="KW-1003">Cell membrane</keyword>
<evidence type="ECO:0000313" key="14">
    <source>
        <dbReference type="EMBL" id="RKT79741.1"/>
    </source>
</evidence>
<sequence>MHALSGAYAVDALDELERVRFERHLATCADCRAEVDSLALVAADLFTTEMTPPASLRAGVLGRLGSVAQLPPLPAQETGPDAGRPGHEADVPDVADEAPAAQAGDTASDTTDENGATVTSIDRPGRHTAPRASRWRGLVAAGTAAVLALGAFGVWRSIDGGGQQGSPSVASQVLDASDATRVEKTLPGGGTATIVRSASVGKAVLVASDLPAVPSDRTYQLWLAKGSAFTSAGLVPGAGNQTVVLEGDANTATGAGITVEPSGGSTQPTTTPLALYSF</sequence>
<evidence type="ECO:0000256" key="10">
    <source>
        <dbReference type="ARBA" id="ARBA00030803"/>
    </source>
</evidence>
<evidence type="ECO:0000256" key="8">
    <source>
        <dbReference type="ARBA" id="ARBA00023163"/>
    </source>
</evidence>
<dbReference type="PANTHER" id="PTHR37461:SF1">
    <property type="entry name" value="ANTI-SIGMA-K FACTOR RSKA"/>
    <property type="match status" value="1"/>
</dbReference>
<evidence type="ECO:0000256" key="4">
    <source>
        <dbReference type="ARBA" id="ARBA00022692"/>
    </source>
</evidence>
<evidence type="ECO:0000256" key="9">
    <source>
        <dbReference type="ARBA" id="ARBA00029829"/>
    </source>
</evidence>
<dbReference type="Gene3D" id="1.10.10.1320">
    <property type="entry name" value="Anti-sigma factor, zinc-finger domain"/>
    <property type="match status" value="1"/>
</dbReference>
<dbReference type="Pfam" id="PF13490">
    <property type="entry name" value="zf-HC2"/>
    <property type="match status" value="1"/>
</dbReference>
<feature type="domain" description="Anti-sigma K factor RskA C-terminal" evidence="12">
    <location>
        <begin position="141"/>
        <end position="272"/>
    </location>
</feature>
<dbReference type="PANTHER" id="PTHR37461">
    <property type="entry name" value="ANTI-SIGMA-K FACTOR RSKA"/>
    <property type="match status" value="1"/>
</dbReference>
<dbReference type="InterPro" id="IPR018764">
    <property type="entry name" value="RskA_C"/>
</dbReference>
<keyword evidence="7" id="KW-0472">Membrane</keyword>
<feature type="region of interest" description="Disordered" evidence="11">
    <location>
        <begin position="70"/>
        <end position="129"/>
    </location>
</feature>
<keyword evidence="5" id="KW-1133">Transmembrane helix</keyword>
<keyword evidence="6" id="KW-0805">Transcription regulation</keyword>
<evidence type="ECO:0000256" key="2">
    <source>
        <dbReference type="ARBA" id="ARBA00004236"/>
    </source>
</evidence>
<evidence type="ECO:0000256" key="7">
    <source>
        <dbReference type="ARBA" id="ARBA00023136"/>
    </source>
</evidence>
<dbReference type="RefSeq" id="WP_245963701.1">
    <property type="nucleotide sequence ID" value="NZ_RBXT01000001.1"/>
</dbReference>
<evidence type="ECO:0000256" key="3">
    <source>
        <dbReference type="ARBA" id="ARBA00022475"/>
    </source>
</evidence>
<feature type="compositionally biased region" description="Polar residues" evidence="11">
    <location>
        <begin position="105"/>
        <end position="120"/>
    </location>
</feature>
<dbReference type="GO" id="GO:0016989">
    <property type="term" value="F:sigma factor antagonist activity"/>
    <property type="evidence" value="ECO:0007669"/>
    <property type="project" value="TreeGrafter"/>
</dbReference>
<evidence type="ECO:0000259" key="13">
    <source>
        <dbReference type="Pfam" id="PF13490"/>
    </source>
</evidence>
<evidence type="ECO:0000313" key="15">
    <source>
        <dbReference type="Proteomes" id="UP000278440"/>
    </source>
</evidence>
<dbReference type="GO" id="GO:0005886">
    <property type="term" value="C:plasma membrane"/>
    <property type="evidence" value="ECO:0007669"/>
    <property type="project" value="UniProtKB-SubCell"/>
</dbReference>
<dbReference type="InterPro" id="IPR027383">
    <property type="entry name" value="Znf_put"/>
</dbReference>
<organism evidence="14 15">
    <name type="scientific">Terracoccus luteus</name>
    <dbReference type="NCBI Taxonomy" id="53356"/>
    <lineage>
        <taxon>Bacteria</taxon>
        <taxon>Bacillati</taxon>
        <taxon>Actinomycetota</taxon>
        <taxon>Actinomycetes</taxon>
        <taxon>Micrococcales</taxon>
        <taxon>Intrasporangiaceae</taxon>
        <taxon>Terracoccus</taxon>
    </lineage>
</organism>
<dbReference type="Pfam" id="PF10099">
    <property type="entry name" value="RskA_C"/>
    <property type="match status" value="1"/>
</dbReference>
<proteinExistence type="predicted"/>
<dbReference type="EMBL" id="RBXT01000001">
    <property type="protein sequence ID" value="RKT79741.1"/>
    <property type="molecule type" value="Genomic_DNA"/>
</dbReference>
<keyword evidence="4" id="KW-0812">Transmembrane</keyword>
<evidence type="ECO:0000256" key="1">
    <source>
        <dbReference type="ARBA" id="ARBA00004167"/>
    </source>
</evidence>
<dbReference type="InterPro" id="IPR051474">
    <property type="entry name" value="Anti-sigma-K/W_factor"/>
</dbReference>
<name>A0A495XYQ8_9MICO</name>
<feature type="domain" description="Putative zinc-finger" evidence="13">
    <location>
        <begin position="3"/>
        <end position="32"/>
    </location>
</feature>
<dbReference type="InterPro" id="IPR041916">
    <property type="entry name" value="Anti_sigma_zinc_sf"/>
</dbReference>
<comment type="subcellular location">
    <subcellularLocation>
        <location evidence="2">Cell membrane</location>
    </subcellularLocation>
    <subcellularLocation>
        <location evidence="1">Membrane</location>
        <topology evidence="1">Single-pass membrane protein</topology>
    </subcellularLocation>
</comment>
<reference evidence="14 15" key="1">
    <citation type="submission" date="2018-10" db="EMBL/GenBank/DDBJ databases">
        <title>Sequencing the genomes of 1000 actinobacteria strains.</title>
        <authorList>
            <person name="Klenk H.-P."/>
        </authorList>
    </citation>
    <scope>NUCLEOTIDE SEQUENCE [LARGE SCALE GENOMIC DNA]</scope>
    <source>
        <strain evidence="14 15">DSM 44267</strain>
    </source>
</reference>
<gene>
    <name evidence="14" type="ORF">DFJ68_3219</name>
</gene>
<dbReference type="GO" id="GO:0006417">
    <property type="term" value="P:regulation of translation"/>
    <property type="evidence" value="ECO:0007669"/>
    <property type="project" value="TreeGrafter"/>
</dbReference>
<dbReference type="Proteomes" id="UP000278440">
    <property type="component" value="Unassembled WGS sequence"/>
</dbReference>
<evidence type="ECO:0000259" key="12">
    <source>
        <dbReference type="Pfam" id="PF10099"/>
    </source>
</evidence>
<evidence type="ECO:0000256" key="6">
    <source>
        <dbReference type="ARBA" id="ARBA00023015"/>
    </source>
</evidence>
<accession>A0A495XYQ8</accession>